<evidence type="ECO:0000313" key="1">
    <source>
        <dbReference type="Proteomes" id="UP000515124"/>
    </source>
</evidence>
<keyword evidence="1" id="KW-1185">Reference proteome</keyword>
<reference evidence="2" key="1">
    <citation type="submission" date="2025-08" db="UniProtKB">
        <authorList>
            <consortium name="RefSeq"/>
        </authorList>
    </citation>
    <scope>IDENTIFICATION</scope>
</reference>
<accession>A0A6P5SN29</accession>
<protein>
    <submittedName>
        <fullName evidence="2">Uncharacterized protein LOC110757628</fullName>
    </submittedName>
</protein>
<organism evidence="1 2">
    <name type="scientific">Prunus avium</name>
    <name type="common">Cherry</name>
    <name type="synonym">Cerasus avium</name>
    <dbReference type="NCBI Taxonomy" id="42229"/>
    <lineage>
        <taxon>Eukaryota</taxon>
        <taxon>Viridiplantae</taxon>
        <taxon>Streptophyta</taxon>
        <taxon>Embryophyta</taxon>
        <taxon>Tracheophyta</taxon>
        <taxon>Spermatophyta</taxon>
        <taxon>Magnoliopsida</taxon>
        <taxon>eudicotyledons</taxon>
        <taxon>Gunneridae</taxon>
        <taxon>Pentapetalae</taxon>
        <taxon>rosids</taxon>
        <taxon>fabids</taxon>
        <taxon>Rosales</taxon>
        <taxon>Rosaceae</taxon>
        <taxon>Amygdaloideae</taxon>
        <taxon>Amygdaleae</taxon>
        <taxon>Prunus</taxon>
    </lineage>
</organism>
<dbReference type="Pfam" id="PF14223">
    <property type="entry name" value="Retrotran_gag_2"/>
    <property type="match status" value="1"/>
</dbReference>
<dbReference type="PANTHER" id="PTHR47592:SF6">
    <property type="entry name" value="PBF68 PROTEIN"/>
    <property type="match status" value="1"/>
</dbReference>
<gene>
    <name evidence="2" type="primary">LOC110757628</name>
</gene>
<dbReference type="GeneID" id="110757628"/>
<proteinExistence type="predicted"/>
<dbReference type="Proteomes" id="UP000515124">
    <property type="component" value="Unplaced"/>
</dbReference>
<name>A0A6P5SN29_PRUAV</name>
<dbReference type="RefSeq" id="XP_021815001.1">
    <property type="nucleotide sequence ID" value="XM_021959309.1"/>
</dbReference>
<dbReference type="KEGG" id="pavi:110757628"/>
<sequence>MDSSRRQVDRHPLNWVRLMSRLSSREMVMFGFKGLKETKLDVGEPAVTPKVIVAVDNLRLDGKNYSIWCYRMLFYVLNGLTRVLYAPWPRFLVETEASVEEIAISRAAEEIWNKKDSLCFHTILNHLSDDLFLHYSKRGKKTSAKQLWHELQSRFGEHDSCIPDYLEYHFLEEEPMVEQVEELNARFKELFKCEEMAIDEEFHVNTIISKLPPSWEDVRIELMREDEEEHLSLAKLMDRLEVEEQSRIN</sequence>
<dbReference type="AlphaFoldDB" id="A0A6P5SN29"/>
<evidence type="ECO:0000313" key="2">
    <source>
        <dbReference type="RefSeq" id="XP_021815001.1"/>
    </source>
</evidence>
<dbReference type="PANTHER" id="PTHR47592">
    <property type="entry name" value="PBF68 PROTEIN"/>
    <property type="match status" value="1"/>
</dbReference>